<sequence>MFKRLMWLGIGIGIGVVVVRTITKKVSAFSPAGLAGQAHESLSGAAGSVRGFLEDLRDGMEEREDDIRAHFAEGIALDAPDLPWAQGVGHRFARFKQQLESE</sequence>
<comment type="caution">
    <text evidence="1">The sequence shown here is derived from an EMBL/GenBank/DDBJ whole genome shotgun (WGS) entry which is preliminary data.</text>
</comment>
<proteinExistence type="predicted"/>
<organism evidence="1 2">
    <name type="scientific">Rhizocola hellebori</name>
    <dbReference type="NCBI Taxonomy" id="1392758"/>
    <lineage>
        <taxon>Bacteria</taxon>
        <taxon>Bacillati</taxon>
        <taxon>Actinomycetota</taxon>
        <taxon>Actinomycetes</taxon>
        <taxon>Micromonosporales</taxon>
        <taxon>Micromonosporaceae</taxon>
        <taxon>Rhizocola</taxon>
    </lineage>
</organism>
<dbReference type="EMBL" id="BONY01000026">
    <property type="protein sequence ID" value="GIH06292.1"/>
    <property type="molecule type" value="Genomic_DNA"/>
</dbReference>
<protein>
    <recommendedName>
        <fullName evidence="3">Secreted protein</fullName>
    </recommendedName>
</protein>
<evidence type="ECO:0008006" key="3">
    <source>
        <dbReference type="Google" id="ProtNLM"/>
    </source>
</evidence>
<name>A0A8J3QAQ0_9ACTN</name>
<evidence type="ECO:0000313" key="1">
    <source>
        <dbReference type="EMBL" id="GIH06292.1"/>
    </source>
</evidence>
<dbReference type="RefSeq" id="WP_203910113.1">
    <property type="nucleotide sequence ID" value="NZ_BONY01000026.1"/>
</dbReference>
<keyword evidence="2" id="KW-1185">Reference proteome</keyword>
<accession>A0A8J3QAQ0</accession>
<gene>
    <name evidence="1" type="ORF">Rhe02_43590</name>
</gene>
<dbReference type="Proteomes" id="UP000612899">
    <property type="component" value="Unassembled WGS sequence"/>
</dbReference>
<reference evidence="1" key="1">
    <citation type="submission" date="2021-01" db="EMBL/GenBank/DDBJ databases">
        <title>Whole genome shotgun sequence of Rhizocola hellebori NBRC 109834.</title>
        <authorList>
            <person name="Komaki H."/>
            <person name="Tamura T."/>
        </authorList>
    </citation>
    <scope>NUCLEOTIDE SEQUENCE</scope>
    <source>
        <strain evidence="1">NBRC 109834</strain>
    </source>
</reference>
<dbReference type="AlphaFoldDB" id="A0A8J3QAQ0"/>
<evidence type="ECO:0000313" key="2">
    <source>
        <dbReference type="Proteomes" id="UP000612899"/>
    </source>
</evidence>